<comment type="caution">
    <text evidence="1">The sequence shown here is derived from an EMBL/GenBank/DDBJ whole genome shotgun (WGS) entry which is preliminary data.</text>
</comment>
<sequence length="135" mass="14932">MARSPPPFRLRKARRRPGWRCPCSLPRCSNITKTGTKASATRRQLAHCCTSCCTCCSCTPCGAAHATRCFGPSAAIWRSTNISRPKCCRPTPQQPKKSSRRSNISWNVLKAPSAIMMIYLICSTIRSVSLNAKAW</sequence>
<proteinExistence type="predicted"/>
<dbReference type="EMBL" id="VSSQ01119602">
    <property type="protein sequence ID" value="MPN52966.1"/>
    <property type="molecule type" value="Genomic_DNA"/>
</dbReference>
<dbReference type="AlphaFoldDB" id="A0A645IPH9"/>
<name>A0A645IPH9_9ZZZZ</name>
<accession>A0A645IPH9</accession>
<gene>
    <name evidence="1" type="ORF">SDC9_200629</name>
</gene>
<reference evidence="1" key="1">
    <citation type="submission" date="2019-08" db="EMBL/GenBank/DDBJ databases">
        <authorList>
            <person name="Kucharzyk K."/>
            <person name="Murdoch R.W."/>
            <person name="Higgins S."/>
            <person name="Loffler F."/>
        </authorList>
    </citation>
    <scope>NUCLEOTIDE SEQUENCE</scope>
</reference>
<evidence type="ECO:0000313" key="1">
    <source>
        <dbReference type="EMBL" id="MPN52966.1"/>
    </source>
</evidence>
<organism evidence="1">
    <name type="scientific">bioreactor metagenome</name>
    <dbReference type="NCBI Taxonomy" id="1076179"/>
    <lineage>
        <taxon>unclassified sequences</taxon>
        <taxon>metagenomes</taxon>
        <taxon>ecological metagenomes</taxon>
    </lineage>
</organism>
<protein>
    <submittedName>
        <fullName evidence="1">Uncharacterized protein</fullName>
    </submittedName>
</protein>